<feature type="signal peptide" evidence="1">
    <location>
        <begin position="1"/>
        <end position="17"/>
    </location>
</feature>
<keyword evidence="1" id="KW-0732">Signal</keyword>
<evidence type="ECO:0000259" key="2">
    <source>
        <dbReference type="Pfam" id="PF18997"/>
    </source>
</evidence>
<organism evidence="3 4">
    <name type="scientific">Hymenolepis diminuta</name>
    <name type="common">Rat tapeworm</name>
    <dbReference type="NCBI Taxonomy" id="6216"/>
    <lineage>
        <taxon>Eukaryota</taxon>
        <taxon>Metazoa</taxon>
        <taxon>Spiralia</taxon>
        <taxon>Lophotrochozoa</taxon>
        <taxon>Platyhelminthes</taxon>
        <taxon>Cestoda</taxon>
        <taxon>Eucestoda</taxon>
        <taxon>Cyclophyllidea</taxon>
        <taxon>Hymenolepididae</taxon>
        <taxon>Hymenolepis</taxon>
    </lineage>
</organism>
<sequence>MIQLAIIFMCFFSSAFAGNGEVLGSRVITSSSGKVGPMYFKSTDRFSTFLRRVQTIEVGEQLTIENDNCIMNGSTVGSPCKMQPDQTVITFNEVPNYDYLILSSKSEIYTVYFAKNCKFPTPPAGEIIVEKSIPLYRFLDSKTE</sequence>
<reference evidence="3 4" key="1">
    <citation type="submission" date="2019-07" db="EMBL/GenBank/DDBJ databases">
        <authorList>
            <person name="Jastrzebski P J."/>
            <person name="Paukszto L."/>
            <person name="Jastrzebski P J."/>
        </authorList>
    </citation>
    <scope>NUCLEOTIDE SEQUENCE [LARGE SCALE GENOMIC DNA]</scope>
    <source>
        <strain evidence="3 4">WMS-il1</strain>
    </source>
</reference>
<proteinExistence type="predicted"/>
<dbReference type="EMBL" id="CABIJS010000034">
    <property type="protein sequence ID" value="VUZ40589.1"/>
    <property type="molecule type" value="Genomic_DNA"/>
</dbReference>
<dbReference type="Proteomes" id="UP000321570">
    <property type="component" value="Unassembled WGS sequence"/>
</dbReference>
<dbReference type="Pfam" id="PF18997">
    <property type="entry name" value="DUF5727"/>
    <property type="match status" value="1"/>
</dbReference>
<protein>
    <recommendedName>
        <fullName evidence="2">DUF5727 domain-containing protein</fullName>
    </recommendedName>
</protein>
<keyword evidence="4" id="KW-1185">Reference proteome</keyword>
<evidence type="ECO:0000313" key="3">
    <source>
        <dbReference type="EMBL" id="VUZ40589.1"/>
    </source>
</evidence>
<evidence type="ECO:0000313" key="4">
    <source>
        <dbReference type="Proteomes" id="UP000321570"/>
    </source>
</evidence>
<dbReference type="InterPro" id="IPR043785">
    <property type="entry name" value="DUF5727"/>
</dbReference>
<feature type="chain" id="PRO_5021888814" description="DUF5727 domain-containing protein" evidence="1">
    <location>
        <begin position="18"/>
        <end position="144"/>
    </location>
</feature>
<evidence type="ECO:0000256" key="1">
    <source>
        <dbReference type="SAM" id="SignalP"/>
    </source>
</evidence>
<accession>A0A564Y0K5</accession>
<name>A0A564Y0K5_HYMDI</name>
<feature type="domain" description="DUF5727" evidence="2">
    <location>
        <begin position="61"/>
        <end position="141"/>
    </location>
</feature>
<gene>
    <name evidence="3" type="ORF">WMSIL1_LOCUS1603</name>
</gene>
<dbReference type="AlphaFoldDB" id="A0A564Y0K5"/>